<protein>
    <recommendedName>
        <fullName evidence="2">TiaS FLD domain-containing protein</fullName>
    </recommendedName>
</protein>
<reference evidence="3" key="2">
    <citation type="journal article" date="2014" name="ISME J.">
        <title>Microbial stratification in low pH oxic and suboxic macroscopic growths along an acid mine drainage.</title>
        <authorList>
            <person name="Mendez-Garcia C."/>
            <person name="Mesa V."/>
            <person name="Sprenger R.R."/>
            <person name="Richter M."/>
            <person name="Diez M.S."/>
            <person name="Solano J."/>
            <person name="Bargiela R."/>
            <person name="Golyshina O.V."/>
            <person name="Manteca A."/>
            <person name="Ramos J.L."/>
            <person name="Gallego J.R."/>
            <person name="Llorente I."/>
            <person name="Martins Dos Santos V.A."/>
            <person name="Jensen O.N."/>
            <person name="Pelaez A.I."/>
            <person name="Sanchez J."/>
            <person name="Ferrer M."/>
        </authorList>
    </citation>
    <scope>NUCLEOTIDE SEQUENCE</scope>
</reference>
<dbReference type="Gene3D" id="3.30.70.2200">
    <property type="match status" value="1"/>
</dbReference>
<sequence>TDPALVAVRRPLPARLYWAAVREIVEPDSVRRALAEREALVRWDGSDRGVVGAAAAVAWPGRRATWEAISYRDPARIGRPRRVSAASVRAAQRADPRLFLCYDPRTRRLLVAPHTPCPILFGLRGRVAAAVLRARPRVRAEPVERWMLFRTNQGTGDHFVRRDPAAWLPGRSGWFDGTVIGAPLRGPGGHVSFVLHSARDAAAVPCIAFEPTKTLPAVARQLVEGDRLRVWGSRTDGPTVRLEGIEVRRWSPVGPRTRPPTCPGCGRNAR</sequence>
<feature type="non-terminal residue" evidence="3">
    <location>
        <position position="270"/>
    </location>
</feature>
<dbReference type="Gene3D" id="2.40.50.1010">
    <property type="match status" value="1"/>
</dbReference>
<evidence type="ECO:0000259" key="2">
    <source>
        <dbReference type="Pfam" id="PF08489"/>
    </source>
</evidence>
<feature type="non-terminal residue" evidence="3">
    <location>
        <position position="1"/>
    </location>
</feature>
<feature type="region of interest" description="Disordered" evidence="1">
    <location>
        <begin position="251"/>
        <end position="270"/>
    </location>
</feature>
<dbReference type="PANTHER" id="PTHR40705">
    <property type="entry name" value="TRNA(ILE2) 2-AGMATINYLCYTIDINE SYNTHETASE TIAS"/>
    <property type="match status" value="1"/>
</dbReference>
<organism evidence="3">
    <name type="scientific">mine drainage metagenome</name>
    <dbReference type="NCBI Taxonomy" id="410659"/>
    <lineage>
        <taxon>unclassified sequences</taxon>
        <taxon>metagenomes</taxon>
        <taxon>ecological metagenomes</taxon>
    </lineage>
</organism>
<reference evidence="3" key="1">
    <citation type="submission" date="2013-08" db="EMBL/GenBank/DDBJ databases">
        <authorList>
            <person name="Mendez C."/>
            <person name="Richter M."/>
            <person name="Ferrer M."/>
            <person name="Sanchez J."/>
        </authorList>
    </citation>
    <scope>NUCLEOTIDE SEQUENCE</scope>
</reference>
<dbReference type="PANTHER" id="PTHR40705:SF2">
    <property type="entry name" value="DUF1743 DOMAIN-CONTAINING PROTEIN"/>
    <property type="match status" value="1"/>
</dbReference>
<evidence type="ECO:0000313" key="3">
    <source>
        <dbReference type="EMBL" id="EQD51413.1"/>
    </source>
</evidence>
<comment type="caution">
    <text evidence="3">The sequence shown here is derived from an EMBL/GenBank/DDBJ whole genome shotgun (WGS) entry which is preliminary data.</text>
</comment>
<dbReference type="EMBL" id="AUZY01007129">
    <property type="protein sequence ID" value="EQD51413.1"/>
    <property type="molecule type" value="Genomic_DNA"/>
</dbReference>
<proteinExistence type="predicted"/>
<feature type="domain" description="TiaS FLD" evidence="2">
    <location>
        <begin position="47"/>
        <end position="158"/>
    </location>
</feature>
<gene>
    <name evidence="3" type="ORF">B1B_11026</name>
</gene>
<dbReference type="Pfam" id="PF08489">
    <property type="entry name" value="TiaS_FLD"/>
    <property type="match status" value="1"/>
</dbReference>
<evidence type="ECO:0000256" key="1">
    <source>
        <dbReference type="SAM" id="MobiDB-lite"/>
    </source>
</evidence>
<name>T1A3F0_9ZZZZ</name>
<accession>T1A3F0</accession>
<dbReference type="Gene3D" id="3.90.600.20">
    <property type="match status" value="1"/>
</dbReference>
<dbReference type="InterPro" id="IPR013696">
    <property type="entry name" value="TiaS_FLD"/>
</dbReference>
<dbReference type="AlphaFoldDB" id="T1A3F0"/>